<dbReference type="EMBL" id="PQXL01000278">
    <property type="protein sequence ID" value="THV47940.1"/>
    <property type="molecule type" value="Genomic_DNA"/>
</dbReference>
<evidence type="ECO:0000256" key="1">
    <source>
        <dbReference type="SAM" id="Phobius"/>
    </source>
</evidence>
<protein>
    <submittedName>
        <fullName evidence="2">Uncharacterized protein</fullName>
    </submittedName>
</protein>
<keyword evidence="1" id="KW-0472">Membrane</keyword>
<dbReference type="AlphaFoldDB" id="A0A4S8QSV4"/>
<evidence type="ECO:0000313" key="2">
    <source>
        <dbReference type="EMBL" id="THV47940.1"/>
    </source>
</evidence>
<comment type="caution">
    <text evidence="2">The sequence shown here is derived from an EMBL/GenBank/DDBJ whole genome shotgun (WGS) entry which is preliminary data.</text>
</comment>
<proteinExistence type="predicted"/>
<feature type="transmembrane region" description="Helical" evidence="1">
    <location>
        <begin position="20"/>
        <end position="42"/>
    </location>
</feature>
<name>A0A4S8QSV4_9HELO</name>
<sequence>MAASLHMESAISREVTPSEVPMLAFGFCLGAILGFIAWYLIVQAQGILQRGRRNPGVDD</sequence>
<dbReference type="OrthoDB" id="10381988at2759"/>
<accession>A0A4S8QSV4</accession>
<reference evidence="2 3" key="1">
    <citation type="submission" date="2017-12" db="EMBL/GenBank/DDBJ databases">
        <title>Comparative genomics of Botrytis spp.</title>
        <authorList>
            <person name="Valero-Jimenez C.A."/>
            <person name="Tapia P."/>
            <person name="Veloso J."/>
            <person name="Silva-Moreno E."/>
            <person name="Staats M."/>
            <person name="Valdes J.H."/>
            <person name="Van Kan J.A.L."/>
        </authorList>
    </citation>
    <scope>NUCLEOTIDE SEQUENCE [LARGE SCALE GENOMIC DNA]</scope>
    <source>
        <strain evidence="2 3">MUCL435</strain>
    </source>
</reference>
<keyword evidence="1" id="KW-1133">Transmembrane helix</keyword>
<keyword evidence="3" id="KW-1185">Reference proteome</keyword>
<dbReference type="Proteomes" id="UP000308671">
    <property type="component" value="Unassembled WGS sequence"/>
</dbReference>
<organism evidence="2 3">
    <name type="scientific">Botrytis galanthina</name>
    <dbReference type="NCBI Taxonomy" id="278940"/>
    <lineage>
        <taxon>Eukaryota</taxon>
        <taxon>Fungi</taxon>
        <taxon>Dikarya</taxon>
        <taxon>Ascomycota</taxon>
        <taxon>Pezizomycotina</taxon>
        <taxon>Leotiomycetes</taxon>
        <taxon>Helotiales</taxon>
        <taxon>Sclerotiniaceae</taxon>
        <taxon>Botrytis</taxon>
    </lineage>
</organism>
<gene>
    <name evidence="2" type="ORF">BGAL_0278g00070</name>
</gene>
<keyword evidence="1" id="KW-0812">Transmembrane</keyword>
<evidence type="ECO:0000313" key="3">
    <source>
        <dbReference type="Proteomes" id="UP000308671"/>
    </source>
</evidence>